<dbReference type="EMBL" id="JBHUOM010000065">
    <property type="protein sequence ID" value="MFD2938364.1"/>
    <property type="molecule type" value="Genomic_DNA"/>
</dbReference>
<evidence type="ECO:0000256" key="2">
    <source>
        <dbReference type="ARBA" id="ARBA00022723"/>
    </source>
</evidence>
<keyword evidence="2" id="KW-0479">Metal-binding</keyword>
<comment type="caution">
    <text evidence="3">The sequence shown here is derived from an EMBL/GenBank/DDBJ whole genome shotgun (WGS) entry which is preliminary data.</text>
</comment>
<dbReference type="RefSeq" id="WP_381509221.1">
    <property type="nucleotide sequence ID" value="NZ_JBHUOM010000065.1"/>
</dbReference>
<dbReference type="Gene3D" id="1.20.120.450">
    <property type="entry name" value="dinb family like domain"/>
    <property type="match status" value="1"/>
</dbReference>
<organism evidence="3 4">
    <name type="scientific">Spirosoma flavum</name>
    <dbReference type="NCBI Taxonomy" id="2048557"/>
    <lineage>
        <taxon>Bacteria</taxon>
        <taxon>Pseudomonadati</taxon>
        <taxon>Bacteroidota</taxon>
        <taxon>Cytophagia</taxon>
        <taxon>Cytophagales</taxon>
        <taxon>Cytophagaceae</taxon>
        <taxon>Spirosoma</taxon>
    </lineage>
</organism>
<dbReference type="Proteomes" id="UP001597512">
    <property type="component" value="Unassembled WGS sequence"/>
</dbReference>
<evidence type="ECO:0000256" key="1">
    <source>
        <dbReference type="ARBA" id="ARBA00008635"/>
    </source>
</evidence>
<proteinExistence type="inferred from homology"/>
<dbReference type="SUPFAM" id="SSF109854">
    <property type="entry name" value="DinB/YfiT-like putative metalloenzymes"/>
    <property type="match status" value="1"/>
</dbReference>
<evidence type="ECO:0000313" key="3">
    <source>
        <dbReference type="EMBL" id="MFD2938364.1"/>
    </source>
</evidence>
<comment type="similarity">
    <text evidence="1">Belongs to the DinB family.</text>
</comment>
<keyword evidence="4" id="KW-1185">Reference proteome</keyword>
<sequence length="177" mass="20645">MTIGQELLQELTLEAEVTRRFLERVPFDRADYKPSEKSESLGRLAIHVAEIIAWWKECIINDKLDFIDFEPKHINTTQELLAYFDELLEEAKKSLVEAKNECFREDWSMTHGDDILFTLPKKQVARLFCMNHLVHHRAQLGVYLRLLDIAVPAVYGPSADDEDVILTRRFQENLDQA</sequence>
<dbReference type="InterPro" id="IPR007837">
    <property type="entry name" value="DinB"/>
</dbReference>
<protein>
    <submittedName>
        <fullName evidence="3">DinB family protein</fullName>
    </submittedName>
</protein>
<gene>
    <name evidence="3" type="ORF">ACFS25_31670</name>
</gene>
<dbReference type="InterPro" id="IPR034660">
    <property type="entry name" value="DinB/YfiT-like"/>
</dbReference>
<accession>A0ABW6ASB8</accession>
<dbReference type="Pfam" id="PF05163">
    <property type="entry name" value="DinB"/>
    <property type="match status" value="1"/>
</dbReference>
<evidence type="ECO:0000313" key="4">
    <source>
        <dbReference type="Proteomes" id="UP001597512"/>
    </source>
</evidence>
<reference evidence="4" key="1">
    <citation type="journal article" date="2019" name="Int. J. Syst. Evol. Microbiol.">
        <title>The Global Catalogue of Microorganisms (GCM) 10K type strain sequencing project: providing services to taxonomists for standard genome sequencing and annotation.</title>
        <authorList>
            <consortium name="The Broad Institute Genomics Platform"/>
            <consortium name="The Broad Institute Genome Sequencing Center for Infectious Disease"/>
            <person name="Wu L."/>
            <person name="Ma J."/>
        </authorList>
    </citation>
    <scope>NUCLEOTIDE SEQUENCE [LARGE SCALE GENOMIC DNA]</scope>
    <source>
        <strain evidence="4">KCTC 52490</strain>
    </source>
</reference>
<name>A0ABW6ASB8_9BACT</name>